<feature type="binding site" evidence="2">
    <location>
        <begin position="263"/>
        <end position="264"/>
    </location>
    <ligand>
        <name>ATP</name>
        <dbReference type="ChEBI" id="CHEBI:30616"/>
    </ligand>
</feature>
<comment type="caution">
    <text evidence="4">The sequence shown here is derived from an EMBL/GenBank/DDBJ whole genome shotgun (WGS) entry which is preliminary data.</text>
</comment>
<gene>
    <name evidence="4" type="ORF">BCL90_1382</name>
</gene>
<name>A0A497YDP7_9SPHI</name>
<evidence type="ECO:0000313" key="4">
    <source>
        <dbReference type="EMBL" id="RLJ80597.1"/>
    </source>
</evidence>
<feature type="domain" description="Fido" evidence="3">
    <location>
        <begin position="129"/>
        <end position="285"/>
    </location>
</feature>
<protein>
    <submittedName>
        <fullName evidence="4">Fic family protein</fullName>
    </submittedName>
</protein>
<dbReference type="PROSITE" id="PS51459">
    <property type="entry name" value="FIDO"/>
    <property type="match status" value="1"/>
</dbReference>
<evidence type="ECO:0000256" key="2">
    <source>
        <dbReference type="PIRSR" id="PIRSR640198-2"/>
    </source>
</evidence>
<dbReference type="InterPro" id="IPR036597">
    <property type="entry name" value="Fido-like_dom_sf"/>
</dbReference>
<dbReference type="InterPro" id="IPR025230">
    <property type="entry name" value="DUF4172"/>
</dbReference>
<dbReference type="SUPFAM" id="SSF140931">
    <property type="entry name" value="Fic-like"/>
    <property type="match status" value="1"/>
</dbReference>
<dbReference type="AlphaFoldDB" id="A0A497YDP7"/>
<dbReference type="Pfam" id="PF13776">
    <property type="entry name" value="DUF4172"/>
    <property type="match status" value="1"/>
</dbReference>
<proteinExistence type="predicted"/>
<dbReference type="InterPro" id="IPR040198">
    <property type="entry name" value="Fido_containing"/>
</dbReference>
<evidence type="ECO:0000313" key="5">
    <source>
        <dbReference type="Proteomes" id="UP000273898"/>
    </source>
</evidence>
<accession>A0A497YDP7</accession>
<dbReference type="Pfam" id="PF02661">
    <property type="entry name" value="Fic"/>
    <property type="match status" value="1"/>
</dbReference>
<dbReference type="Gene3D" id="1.10.3290.10">
    <property type="entry name" value="Fido-like domain"/>
    <property type="match status" value="1"/>
</dbReference>
<dbReference type="EMBL" id="RCCK01000010">
    <property type="protein sequence ID" value="RLJ80597.1"/>
    <property type="molecule type" value="Genomic_DNA"/>
</dbReference>
<evidence type="ECO:0000259" key="3">
    <source>
        <dbReference type="PROSITE" id="PS51459"/>
    </source>
</evidence>
<keyword evidence="2" id="KW-0547">Nucleotide-binding</keyword>
<dbReference type="Proteomes" id="UP000273898">
    <property type="component" value="Unassembled WGS sequence"/>
</dbReference>
<dbReference type="PANTHER" id="PTHR13504:SF33">
    <property type="entry name" value="FIC FAMILY PROTEIN"/>
    <property type="match status" value="1"/>
</dbReference>
<dbReference type="PANTHER" id="PTHR13504">
    <property type="entry name" value="FIDO DOMAIN-CONTAINING PROTEIN DDB_G0283145"/>
    <property type="match status" value="1"/>
</dbReference>
<keyword evidence="2" id="KW-0067">ATP-binding</keyword>
<evidence type="ECO:0000256" key="1">
    <source>
        <dbReference type="PIRSR" id="PIRSR640198-1"/>
    </source>
</evidence>
<sequence>MIWLFFEPNKLYIRLMQYNWELPTWPNFTFSIKEIEQYLYDFAQETGEVNALLKSLPDDVRQETLLEMILSEAIKTSEIEGEFLSRKDVMSSIKNNLGLNKTPDVVKDKRASGIADLMIDVRNTFCDSLSEKKMWYWHSLLFAESKYITVGTWRKSNDSMQVISGSLGKEKIHFEAPPSHRVVIEMKAFITWFNETKPQGRIEIKDPIIRSAIAHLYFETVHPFEDGNGRIGRAIAEKAIAQTLGRPVMLSLSKIIERDRSAYYKALKKAQRSNEISDWLKYFVNIALQAQIDAKQMIDFTLRKIKVFDLFREKLNDRKKKVLQKMYSFGVDGFEGGMTAKKYISITKTSKATATRDLQELESLGILIAFGGGRSVHYKIKDS</sequence>
<feature type="binding site" evidence="2">
    <location>
        <begin position="226"/>
        <end position="233"/>
    </location>
    <ligand>
        <name>ATP</name>
        <dbReference type="ChEBI" id="CHEBI:30616"/>
    </ligand>
</feature>
<dbReference type="InterPro" id="IPR003812">
    <property type="entry name" value="Fido"/>
</dbReference>
<dbReference type="Gene3D" id="1.10.10.10">
    <property type="entry name" value="Winged helix-like DNA-binding domain superfamily/Winged helix DNA-binding domain"/>
    <property type="match status" value="1"/>
</dbReference>
<feature type="active site" evidence="1">
    <location>
        <position position="222"/>
    </location>
</feature>
<dbReference type="GO" id="GO:0005524">
    <property type="term" value="F:ATP binding"/>
    <property type="evidence" value="ECO:0007669"/>
    <property type="project" value="UniProtKB-KW"/>
</dbReference>
<reference evidence="4 5" key="1">
    <citation type="submission" date="2018-10" db="EMBL/GenBank/DDBJ databases">
        <title>Genomic Encyclopedia of Archaeal and Bacterial Type Strains, Phase II (KMG-II): from individual species to whole genera.</title>
        <authorList>
            <person name="Goeker M."/>
        </authorList>
    </citation>
    <scope>NUCLEOTIDE SEQUENCE [LARGE SCALE GENOMIC DNA]</scope>
    <source>
        <strain evidence="4 5">DSM 19624</strain>
    </source>
</reference>
<dbReference type="InterPro" id="IPR036388">
    <property type="entry name" value="WH-like_DNA-bd_sf"/>
</dbReference>
<organism evidence="4 5">
    <name type="scientific">Pedobacter alluvionis</name>
    <dbReference type="NCBI Taxonomy" id="475253"/>
    <lineage>
        <taxon>Bacteria</taxon>
        <taxon>Pseudomonadati</taxon>
        <taxon>Bacteroidota</taxon>
        <taxon>Sphingobacteriia</taxon>
        <taxon>Sphingobacteriales</taxon>
        <taxon>Sphingobacteriaceae</taxon>
        <taxon>Pedobacter</taxon>
    </lineage>
</organism>